<evidence type="ECO:0000313" key="3">
    <source>
        <dbReference type="WBParaSite" id="BPAG_0000140601-mRNA-1"/>
    </source>
</evidence>
<dbReference type="AlphaFoldDB" id="A0A0N4T010"/>
<dbReference type="Proteomes" id="UP000278627">
    <property type="component" value="Unassembled WGS sequence"/>
</dbReference>
<dbReference type="WBParaSite" id="BPAG_0000140601-mRNA-1">
    <property type="protein sequence ID" value="BPAG_0000140601-mRNA-1"/>
    <property type="gene ID" value="BPAG_0000140601"/>
</dbReference>
<accession>A0A0N4T010</accession>
<protein>
    <submittedName>
        <fullName evidence="3">PAZ domain-containing protein</fullName>
    </submittedName>
</protein>
<name>A0A0N4T010_BRUPA</name>
<gene>
    <name evidence="1" type="ORF">BPAG_LOCUS1407</name>
</gene>
<dbReference type="EMBL" id="UZAD01000107">
    <property type="protein sequence ID" value="VDN82593.1"/>
    <property type="molecule type" value="Genomic_DNA"/>
</dbReference>
<sequence length="100" mass="11538">MPIGRFLALLMLHKRRLQQEYTDMCPSRSLQGGSSHVVPVSLKSYTLTKTGDFIPCININEYSKYCPSVVTVYNSHYFPNDQLISLTFPLLLFPEPYNYE</sequence>
<proteinExistence type="predicted"/>
<evidence type="ECO:0000313" key="2">
    <source>
        <dbReference type="Proteomes" id="UP000278627"/>
    </source>
</evidence>
<evidence type="ECO:0000313" key="1">
    <source>
        <dbReference type="EMBL" id="VDN82593.1"/>
    </source>
</evidence>
<keyword evidence="2" id="KW-1185">Reference proteome</keyword>
<reference evidence="3" key="1">
    <citation type="submission" date="2017-02" db="UniProtKB">
        <authorList>
            <consortium name="WormBaseParasite"/>
        </authorList>
    </citation>
    <scope>IDENTIFICATION</scope>
</reference>
<organism evidence="3">
    <name type="scientific">Brugia pahangi</name>
    <name type="common">Filarial nematode worm</name>
    <dbReference type="NCBI Taxonomy" id="6280"/>
    <lineage>
        <taxon>Eukaryota</taxon>
        <taxon>Metazoa</taxon>
        <taxon>Ecdysozoa</taxon>
        <taxon>Nematoda</taxon>
        <taxon>Chromadorea</taxon>
        <taxon>Rhabditida</taxon>
        <taxon>Spirurina</taxon>
        <taxon>Spiruromorpha</taxon>
        <taxon>Filarioidea</taxon>
        <taxon>Onchocercidae</taxon>
        <taxon>Brugia</taxon>
    </lineage>
</organism>
<reference evidence="1 2" key="2">
    <citation type="submission" date="2018-11" db="EMBL/GenBank/DDBJ databases">
        <authorList>
            <consortium name="Pathogen Informatics"/>
        </authorList>
    </citation>
    <scope>NUCLEOTIDE SEQUENCE [LARGE SCALE GENOMIC DNA]</scope>
</reference>